<dbReference type="InterPro" id="IPR011006">
    <property type="entry name" value="CheY-like_superfamily"/>
</dbReference>
<dbReference type="SMART" id="SM00448">
    <property type="entry name" value="REC"/>
    <property type="match status" value="1"/>
</dbReference>
<keyword evidence="4" id="KW-1185">Reference proteome</keyword>
<dbReference type="Gene3D" id="3.40.50.2300">
    <property type="match status" value="1"/>
</dbReference>
<dbReference type="PANTHER" id="PTHR44520:SF2">
    <property type="entry name" value="RESPONSE REGULATOR RCP1"/>
    <property type="match status" value="1"/>
</dbReference>
<feature type="modified residue" description="4-aspartylphosphate" evidence="1">
    <location>
        <position position="85"/>
    </location>
</feature>
<evidence type="ECO:0000313" key="3">
    <source>
        <dbReference type="EMBL" id="GGK40998.1"/>
    </source>
</evidence>
<protein>
    <submittedName>
        <fullName evidence="3">Response regulator</fullName>
    </submittedName>
</protein>
<comment type="caution">
    <text evidence="3">The sequence shown here is derived from an EMBL/GenBank/DDBJ whole genome shotgun (WGS) entry which is preliminary data.</text>
</comment>
<evidence type="ECO:0000313" key="4">
    <source>
        <dbReference type="Proteomes" id="UP000647587"/>
    </source>
</evidence>
<evidence type="ECO:0000256" key="1">
    <source>
        <dbReference type="PROSITE-ProRule" id="PRU00169"/>
    </source>
</evidence>
<dbReference type="Proteomes" id="UP000647587">
    <property type="component" value="Unassembled WGS sequence"/>
</dbReference>
<dbReference type="SUPFAM" id="SSF52172">
    <property type="entry name" value="CheY-like"/>
    <property type="match status" value="1"/>
</dbReference>
<evidence type="ECO:0000259" key="2">
    <source>
        <dbReference type="PROSITE" id="PS50110"/>
    </source>
</evidence>
<dbReference type="PROSITE" id="PS50110">
    <property type="entry name" value="RESPONSE_REGULATORY"/>
    <property type="match status" value="1"/>
</dbReference>
<sequence>MTSTKDFKLGVVLTWRGKTHHNKAVMPPRLHLLLVDDNPADEFLAREALGGYSDIISLTTFGSGELALASLREADAPRSDLVVLDINMPGLNGFDVLAAIKADPELASLPVVMLSASRAAADVERAYSLRASAFVTKADTFPVFLKQMEALVGFWTQCRVIGKPVRAARSGPFG</sequence>
<accession>A0ABQ2F1X5</accession>
<proteinExistence type="predicted"/>
<reference evidence="4" key="1">
    <citation type="journal article" date="2019" name="Int. J. Syst. Evol. Microbiol.">
        <title>The Global Catalogue of Microorganisms (GCM) 10K type strain sequencing project: providing services to taxonomists for standard genome sequencing and annotation.</title>
        <authorList>
            <consortium name="The Broad Institute Genomics Platform"/>
            <consortium name="The Broad Institute Genome Sequencing Center for Infectious Disease"/>
            <person name="Wu L."/>
            <person name="Ma J."/>
        </authorList>
    </citation>
    <scope>NUCLEOTIDE SEQUENCE [LARGE SCALE GENOMIC DNA]</scope>
    <source>
        <strain evidence="4">JCM 30331</strain>
    </source>
</reference>
<gene>
    <name evidence="3" type="ORF">GCM10008955_38500</name>
</gene>
<dbReference type="InterPro" id="IPR052893">
    <property type="entry name" value="TCS_response_regulator"/>
</dbReference>
<dbReference type="EMBL" id="BMPP01000025">
    <property type="protein sequence ID" value="GGK40998.1"/>
    <property type="molecule type" value="Genomic_DNA"/>
</dbReference>
<keyword evidence="1" id="KW-0597">Phosphoprotein</keyword>
<name>A0ABQ2F1X5_9DEIO</name>
<feature type="domain" description="Response regulatory" evidence="2">
    <location>
        <begin position="31"/>
        <end position="152"/>
    </location>
</feature>
<dbReference type="PANTHER" id="PTHR44520">
    <property type="entry name" value="RESPONSE REGULATOR RCP1-RELATED"/>
    <property type="match status" value="1"/>
</dbReference>
<organism evidence="3 4">
    <name type="scientific">Deinococcus malanensis</name>
    <dbReference type="NCBI Taxonomy" id="1706855"/>
    <lineage>
        <taxon>Bacteria</taxon>
        <taxon>Thermotogati</taxon>
        <taxon>Deinococcota</taxon>
        <taxon>Deinococci</taxon>
        <taxon>Deinococcales</taxon>
        <taxon>Deinococcaceae</taxon>
        <taxon>Deinococcus</taxon>
    </lineage>
</organism>
<dbReference type="InterPro" id="IPR001789">
    <property type="entry name" value="Sig_transdc_resp-reg_receiver"/>
</dbReference>
<dbReference type="Pfam" id="PF00072">
    <property type="entry name" value="Response_reg"/>
    <property type="match status" value="1"/>
</dbReference>
<dbReference type="CDD" id="cd17557">
    <property type="entry name" value="REC_Rcp-like"/>
    <property type="match status" value="1"/>
</dbReference>